<dbReference type="Proteomes" id="UP001190700">
    <property type="component" value="Unassembled WGS sequence"/>
</dbReference>
<keyword evidence="3" id="KW-1185">Reference proteome</keyword>
<gene>
    <name evidence="2" type="ORF">CYMTET_52474</name>
</gene>
<feature type="non-terminal residue" evidence="2">
    <location>
        <position position="431"/>
    </location>
</feature>
<dbReference type="AlphaFoldDB" id="A0AAE0BK39"/>
<name>A0AAE0BK39_9CHLO</name>
<proteinExistence type="predicted"/>
<feature type="region of interest" description="Disordered" evidence="1">
    <location>
        <begin position="370"/>
        <end position="394"/>
    </location>
</feature>
<reference evidence="2 3" key="1">
    <citation type="journal article" date="2015" name="Genome Biol. Evol.">
        <title>Comparative Genomics of a Bacterivorous Green Alga Reveals Evolutionary Causalities and Consequences of Phago-Mixotrophic Mode of Nutrition.</title>
        <authorList>
            <person name="Burns J.A."/>
            <person name="Paasch A."/>
            <person name="Narechania A."/>
            <person name="Kim E."/>
        </authorList>
    </citation>
    <scope>NUCLEOTIDE SEQUENCE [LARGE SCALE GENOMIC DNA]</scope>
    <source>
        <strain evidence="2 3">PLY_AMNH</strain>
    </source>
</reference>
<evidence type="ECO:0000313" key="2">
    <source>
        <dbReference type="EMBL" id="KAK3237450.1"/>
    </source>
</evidence>
<sequence>MSSRPLSYTTSEDSRLGMLKSSVTERGNPFEDRHRPSILAQQSLHRIFYSVNNIRARPRACASAGHKSRRSVNLRLRRSWSLAKVMDRWAETGWLPLGWSLAKVLDRWAETGWLPLGWSLAKVMDRFGCQEDCGFATDLHAVVVRIKAPTVSPTIYSTVSELTASVRWNLCLRDEDPGVDDLCWYEEDQQFDRSGQVAIEEYEIVSGDWFVMVKNDYYQLVTGAVYNASMDENPTDPLWTSCPVTPSRRALLAAPETGPSQPPAGSNERLSNVVMNLSYVPPSAKYWHRHHSNPGRRHLWNANMGCLTTCYGKNCDEWREWMNGFTCAQVDREFGCACSGQCGCEASISSTSASPLTTFLTSAPITFPTSSPSSPYSMRDGPSQLPHQPNPGSRHLSSSCGATCYSKTCDEWLAWLSGFTCPMVEAEFGCD</sequence>
<dbReference type="EMBL" id="LGRX02034589">
    <property type="protein sequence ID" value="KAK3237450.1"/>
    <property type="molecule type" value="Genomic_DNA"/>
</dbReference>
<protein>
    <submittedName>
        <fullName evidence="2">Uncharacterized protein</fullName>
    </submittedName>
</protein>
<accession>A0AAE0BK39</accession>
<comment type="caution">
    <text evidence="2">The sequence shown here is derived from an EMBL/GenBank/DDBJ whole genome shotgun (WGS) entry which is preliminary data.</text>
</comment>
<evidence type="ECO:0000256" key="1">
    <source>
        <dbReference type="SAM" id="MobiDB-lite"/>
    </source>
</evidence>
<feature type="compositionally biased region" description="Polar residues" evidence="1">
    <location>
        <begin position="385"/>
        <end position="394"/>
    </location>
</feature>
<organism evidence="2 3">
    <name type="scientific">Cymbomonas tetramitiformis</name>
    <dbReference type="NCBI Taxonomy" id="36881"/>
    <lineage>
        <taxon>Eukaryota</taxon>
        <taxon>Viridiplantae</taxon>
        <taxon>Chlorophyta</taxon>
        <taxon>Pyramimonadophyceae</taxon>
        <taxon>Pyramimonadales</taxon>
        <taxon>Pyramimonadaceae</taxon>
        <taxon>Cymbomonas</taxon>
    </lineage>
</organism>
<evidence type="ECO:0000313" key="3">
    <source>
        <dbReference type="Proteomes" id="UP001190700"/>
    </source>
</evidence>